<feature type="transmembrane region" description="Helical" evidence="1">
    <location>
        <begin position="46"/>
        <end position="69"/>
    </location>
</feature>
<keyword evidence="1" id="KW-0472">Membrane</keyword>
<gene>
    <name evidence="2" type="ORF">NP596_07680</name>
</gene>
<feature type="transmembrane region" description="Helical" evidence="1">
    <location>
        <begin position="12"/>
        <end position="34"/>
    </location>
</feature>
<dbReference type="EMBL" id="JANIBK010000028">
    <property type="protein sequence ID" value="MCQ8128335.1"/>
    <property type="molecule type" value="Genomic_DNA"/>
</dbReference>
<sequence>MPYRLLADTVLVVHFAVIVFVVGGLVAVVTGNRLGWRWVNGRGFRLAHLGAIAFVAAQAWLGALCPLTALESWLRAQAGEAVYGKSFIEHWLQRIVFLEAPAWVFTLAYSVFALLVLAAWRYFPPTRSRGCRKR</sequence>
<comment type="caution">
    <text evidence="2">The sequence shown here is derived from an EMBL/GenBank/DDBJ whole genome shotgun (WGS) entry which is preliminary data.</text>
</comment>
<evidence type="ECO:0000313" key="3">
    <source>
        <dbReference type="Proteomes" id="UP001524586"/>
    </source>
</evidence>
<keyword evidence="1" id="KW-0812">Transmembrane</keyword>
<name>A0ABT1U3G2_9GAMM</name>
<dbReference type="InterPro" id="IPR021218">
    <property type="entry name" value="DUF2784"/>
</dbReference>
<keyword evidence="1" id="KW-1133">Transmembrane helix</keyword>
<keyword evidence="3" id="KW-1185">Reference proteome</keyword>
<accession>A0ABT1U3G2</accession>
<dbReference type="RefSeq" id="WP_256614718.1">
    <property type="nucleotide sequence ID" value="NZ_JANIBK010000028.1"/>
</dbReference>
<protein>
    <submittedName>
        <fullName evidence="2">DUF2784 domain-containing protein</fullName>
    </submittedName>
</protein>
<reference evidence="2 3" key="1">
    <citation type="submission" date="2022-07" db="EMBL/GenBank/DDBJ databases">
        <title>Methylomonas rivi sp. nov., Methylomonas rosea sp. nov., Methylomonas aureus sp. nov. and Methylomonas subterranea sp. nov., four novel methanotrophs isolated from a freshwater creek and the deep terrestrial subsurface.</title>
        <authorList>
            <person name="Abin C."/>
            <person name="Sankaranarayanan K."/>
            <person name="Garner C."/>
            <person name="Sindelar R."/>
            <person name="Kotary K."/>
            <person name="Garner R."/>
            <person name="Barclay S."/>
            <person name="Lawson P."/>
            <person name="Krumholz L."/>
        </authorList>
    </citation>
    <scope>NUCLEOTIDE SEQUENCE [LARGE SCALE GENOMIC DNA]</scope>
    <source>
        <strain evidence="2 3">WSC-6</strain>
    </source>
</reference>
<evidence type="ECO:0000256" key="1">
    <source>
        <dbReference type="SAM" id="Phobius"/>
    </source>
</evidence>
<dbReference type="Pfam" id="PF10861">
    <property type="entry name" value="DUF2784"/>
    <property type="match status" value="1"/>
</dbReference>
<proteinExistence type="predicted"/>
<evidence type="ECO:0000313" key="2">
    <source>
        <dbReference type="EMBL" id="MCQ8128335.1"/>
    </source>
</evidence>
<dbReference type="Proteomes" id="UP001524586">
    <property type="component" value="Unassembled WGS sequence"/>
</dbReference>
<feature type="transmembrane region" description="Helical" evidence="1">
    <location>
        <begin position="102"/>
        <end position="123"/>
    </location>
</feature>
<organism evidence="2 3">
    <name type="scientific">Methylomonas rivi</name>
    <dbReference type="NCBI Taxonomy" id="2952226"/>
    <lineage>
        <taxon>Bacteria</taxon>
        <taxon>Pseudomonadati</taxon>
        <taxon>Pseudomonadota</taxon>
        <taxon>Gammaproteobacteria</taxon>
        <taxon>Methylococcales</taxon>
        <taxon>Methylococcaceae</taxon>
        <taxon>Methylomonas</taxon>
    </lineage>
</organism>